<keyword evidence="1" id="KW-1003">Cell membrane</keyword>
<gene>
    <name evidence="6" type="ORF">NCTC10660_01571</name>
</gene>
<dbReference type="PANTHER" id="PTHR37481:SF1">
    <property type="entry name" value="LIPOPOLYSACCHARIDE EXPORT SYSTEM PROTEIN LPTC"/>
    <property type="match status" value="1"/>
</dbReference>
<keyword evidence="4" id="KW-1133">Transmembrane helix</keyword>
<organism evidence="6 7">
    <name type="scientific">Neisseria elongata</name>
    <dbReference type="NCBI Taxonomy" id="495"/>
    <lineage>
        <taxon>Bacteria</taxon>
        <taxon>Pseudomonadati</taxon>
        <taxon>Pseudomonadota</taxon>
        <taxon>Betaproteobacteria</taxon>
        <taxon>Neisseriales</taxon>
        <taxon>Neisseriaceae</taxon>
        <taxon>Neisseria</taxon>
    </lineage>
</organism>
<evidence type="ECO:0000313" key="7">
    <source>
        <dbReference type="Proteomes" id="UP000254927"/>
    </source>
</evidence>
<dbReference type="GO" id="GO:0005886">
    <property type="term" value="C:plasma membrane"/>
    <property type="evidence" value="ECO:0007669"/>
    <property type="project" value="InterPro"/>
</dbReference>
<evidence type="ECO:0000256" key="1">
    <source>
        <dbReference type="ARBA" id="ARBA00022475"/>
    </source>
</evidence>
<evidence type="ECO:0000256" key="3">
    <source>
        <dbReference type="ARBA" id="ARBA00022692"/>
    </source>
</evidence>
<evidence type="ECO:0000256" key="4">
    <source>
        <dbReference type="ARBA" id="ARBA00022989"/>
    </source>
</evidence>
<dbReference type="GO" id="GO:0017089">
    <property type="term" value="F:glycolipid transfer activity"/>
    <property type="evidence" value="ECO:0007669"/>
    <property type="project" value="TreeGrafter"/>
</dbReference>
<dbReference type="Proteomes" id="UP000254927">
    <property type="component" value="Unassembled WGS sequence"/>
</dbReference>
<evidence type="ECO:0000256" key="5">
    <source>
        <dbReference type="ARBA" id="ARBA00023136"/>
    </source>
</evidence>
<dbReference type="InterPro" id="IPR052363">
    <property type="entry name" value="LPS_export_LptC"/>
</dbReference>
<dbReference type="InterPro" id="IPR010664">
    <property type="entry name" value="LipoPS_assembly_LptC-rel"/>
</dbReference>
<dbReference type="GeneID" id="93352552"/>
<protein>
    <submittedName>
        <fullName evidence="6">Uncharacterized protein conserved in bacteria</fullName>
    </submittedName>
</protein>
<name>A0A378TZB2_NEIEL</name>
<dbReference type="AlphaFoldDB" id="A0A378TZB2"/>
<reference evidence="6 7" key="1">
    <citation type="submission" date="2018-06" db="EMBL/GenBank/DDBJ databases">
        <authorList>
            <consortium name="Pathogen Informatics"/>
            <person name="Doyle S."/>
        </authorList>
    </citation>
    <scope>NUCLEOTIDE SEQUENCE [LARGE SCALE GENOMIC DNA]</scope>
    <source>
        <strain evidence="6 7">NCTC10660</strain>
    </source>
</reference>
<evidence type="ECO:0000313" key="6">
    <source>
        <dbReference type="EMBL" id="STZ68071.1"/>
    </source>
</evidence>
<dbReference type="GO" id="GO:0030288">
    <property type="term" value="C:outer membrane-bounded periplasmic space"/>
    <property type="evidence" value="ECO:0007669"/>
    <property type="project" value="TreeGrafter"/>
</dbReference>
<proteinExistence type="predicted"/>
<dbReference type="GO" id="GO:0015221">
    <property type="term" value="F:lipopolysaccharide transmembrane transporter activity"/>
    <property type="evidence" value="ECO:0007669"/>
    <property type="project" value="InterPro"/>
</dbReference>
<sequence>MMQKWRYGLLFPLVLAAVLGGLSAWLDRISEVTVEEVALNPKEPQYSMSGIAGRRFDSEGLLREQLDAEAAWQLPKSTEVVFRRPEMKMYRQGVKTYQINGNEARYDTETRQALFERQVVLHKEAGDGRPAGKLTAERITVDTVKKTAVSDRPVQFSYGLSHGSAGGFSYNEEQGLLLLPSRVKATIYDPKNPS</sequence>
<dbReference type="InterPro" id="IPR026265">
    <property type="entry name" value="LptC"/>
</dbReference>
<dbReference type="NCBIfam" id="TIGR04409">
    <property type="entry name" value="LptC_YrbK"/>
    <property type="match status" value="1"/>
</dbReference>
<dbReference type="EMBL" id="UGQW01000002">
    <property type="protein sequence ID" value="STZ68071.1"/>
    <property type="molecule type" value="Genomic_DNA"/>
</dbReference>
<accession>A0A378TZB2</accession>
<evidence type="ECO:0000256" key="2">
    <source>
        <dbReference type="ARBA" id="ARBA00022519"/>
    </source>
</evidence>
<keyword evidence="5" id="KW-0472">Membrane</keyword>
<dbReference type="Pfam" id="PF06835">
    <property type="entry name" value="LptC"/>
    <property type="match status" value="1"/>
</dbReference>
<keyword evidence="3" id="KW-0812">Transmembrane</keyword>
<keyword evidence="2" id="KW-0997">Cell inner membrane</keyword>
<dbReference type="Gene3D" id="2.60.450.10">
    <property type="entry name" value="Lipopolysaccharide (LPS) transport protein A like domain"/>
    <property type="match status" value="1"/>
</dbReference>
<dbReference type="PANTHER" id="PTHR37481">
    <property type="entry name" value="LIPOPOLYSACCHARIDE EXPORT SYSTEM PROTEIN LPTC"/>
    <property type="match status" value="1"/>
</dbReference>
<dbReference type="RefSeq" id="WP_074895627.1">
    <property type="nucleotide sequence ID" value="NZ_CP031252.1"/>
</dbReference>